<feature type="compositionally biased region" description="Basic and acidic residues" evidence="1">
    <location>
        <begin position="1"/>
        <end position="14"/>
    </location>
</feature>
<feature type="region of interest" description="Disordered" evidence="1">
    <location>
        <begin position="1"/>
        <end position="23"/>
    </location>
</feature>
<evidence type="ECO:0000256" key="1">
    <source>
        <dbReference type="SAM" id="MobiDB-lite"/>
    </source>
</evidence>
<evidence type="ECO:0000313" key="2">
    <source>
        <dbReference type="EMBL" id="CAA9575555.1"/>
    </source>
</evidence>
<protein>
    <submittedName>
        <fullName evidence="2">Uncharacterized protein</fullName>
    </submittedName>
</protein>
<reference evidence="2" key="1">
    <citation type="submission" date="2020-02" db="EMBL/GenBank/DDBJ databases">
        <authorList>
            <person name="Meier V. D."/>
        </authorList>
    </citation>
    <scope>NUCLEOTIDE SEQUENCE</scope>
    <source>
        <strain evidence="2">AVDCRST_MAG88</strain>
    </source>
</reference>
<gene>
    <name evidence="2" type="ORF">AVDCRST_MAG88-2781</name>
</gene>
<sequence length="73" mass="8695">MHEAERREESRQDDAPAQAPTTGGWVLTEEQWWRLAGFSREELQRLAFVRWLYRTGRLSEWEVRQPSPQPARA</sequence>
<organism evidence="2">
    <name type="scientific">uncultured Thermomicrobiales bacterium</name>
    <dbReference type="NCBI Taxonomy" id="1645740"/>
    <lineage>
        <taxon>Bacteria</taxon>
        <taxon>Pseudomonadati</taxon>
        <taxon>Thermomicrobiota</taxon>
        <taxon>Thermomicrobia</taxon>
        <taxon>Thermomicrobiales</taxon>
        <taxon>environmental samples</taxon>
    </lineage>
</organism>
<accession>A0A6J4VEP5</accession>
<dbReference type="AlphaFoldDB" id="A0A6J4VEP5"/>
<proteinExistence type="predicted"/>
<dbReference type="EMBL" id="CADCWM010000674">
    <property type="protein sequence ID" value="CAA9575555.1"/>
    <property type="molecule type" value="Genomic_DNA"/>
</dbReference>
<name>A0A6J4VEP5_9BACT</name>